<dbReference type="Gramene" id="ORUFI06G01830.1">
    <property type="protein sequence ID" value="ORUFI06G01830.1"/>
    <property type="gene ID" value="ORUFI06G01830"/>
</dbReference>
<reference evidence="3" key="1">
    <citation type="submission" date="2013-06" db="EMBL/GenBank/DDBJ databases">
        <authorList>
            <person name="Zhao Q."/>
        </authorList>
    </citation>
    <scope>NUCLEOTIDE SEQUENCE</scope>
    <source>
        <strain evidence="3">cv. W1943</strain>
    </source>
</reference>
<dbReference type="AlphaFoldDB" id="A0A0E0PT00"/>
<evidence type="ECO:0000256" key="1">
    <source>
        <dbReference type="SAM" id="MobiDB-lite"/>
    </source>
</evidence>
<accession>A0A0E0PT00</accession>
<dbReference type="HOGENOM" id="CLU_2610283_0_0_1"/>
<sequence length="79" mass="8861">MAEIDLYRETNPDADDDARNGQDALAVEDTRTACIKNSNHCQQGQVAQYAATSPKGEEMTYKYHRPILELSDGRRDLTS</sequence>
<keyword evidence="3" id="KW-1185">Reference proteome</keyword>
<feature type="compositionally biased region" description="Basic and acidic residues" evidence="1">
    <location>
        <begin position="1"/>
        <end position="11"/>
    </location>
</feature>
<evidence type="ECO:0000313" key="2">
    <source>
        <dbReference type="EnsemblPlants" id="ORUFI06G01830.1"/>
    </source>
</evidence>
<dbReference type="EnsemblPlants" id="ORUFI06G01830.1">
    <property type="protein sequence ID" value="ORUFI06G01830.1"/>
    <property type="gene ID" value="ORUFI06G01830"/>
</dbReference>
<feature type="region of interest" description="Disordered" evidence="1">
    <location>
        <begin position="1"/>
        <end position="20"/>
    </location>
</feature>
<name>A0A0E0PT00_ORYRU</name>
<protein>
    <submittedName>
        <fullName evidence="2">Uncharacterized protein</fullName>
    </submittedName>
</protein>
<dbReference type="Proteomes" id="UP000008022">
    <property type="component" value="Unassembled WGS sequence"/>
</dbReference>
<evidence type="ECO:0000313" key="3">
    <source>
        <dbReference type="Proteomes" id="UP000008022"/>
    </source>
</evidence>
<proteinExistence type="predicted"/>
<organism evidence="2 3">
    <name type="scientific">Oryza rufipogon</name>
    <name type="common">Brownbeard rice</name>
    <name type="synonym">Asian wild rice</name>
    <dbReference type="NCBI Taxonomy" id="4529"/>
    <lineage>
        <taxon>Eukaryota</taxon>
        <taxon>Viridiplantae</taxon>
        <taxon>Streptophyta</taxon>
        <taxon>Embryophyta</taxon>
        <taxon>Tracheophyta</taxon>
        <taxon>Spermatophyta</taxon>
        <taxon>Magnoliopsida</taxon>
        <taxon>Liliopsida</taxon>
        <taxon>Poales</taxon>
        <taxon>Poaceae</taxon>
        <taxon>BOP clade</taxon>
        <taxon>Oryzoideae</taxon>
        <taxon>Oryzeae</taxon>
        <taxon>Oryzinae</taxon>
        <taxon>Oryza</taxon>
    </lineage>
</organism>
<reference evidence="2" key="2">
    <citation type="submission" date="2015-06" db="UniProtKB">
        <authorList>
            <consortium name="EnsemblPlants"/>
        </authorList>
    </citation>
    <scope>IDENTIFICATION</scope>
</reference>